<organism evidence="1 2">
    <name type="scientific">Dovyalis caffra</name>
    <dbReference type="NCBI Taxonomy" id="77055"/>
    <lineage>
        <taxon>Eukaryota</taxon>
        <taxon>Viridiplantae</taxon>
        <taxon>Streptophyta</taxon>
        <taxon>Embryophyta</taxon>
        <taxon>Tracheophyta</taxon>
        <taxon>Spermatophyta</taxon>
        <taxon>Magnoliopsida</taxon>
        <taxon>eudicotyledons</taxon>
        <taxon>Gunneridae</taxon>
        <taxon>Pentapetalae</taxon>
        <taxon>rosids</taxon>
        <taxon>fabids</taxon>
        <taxon>Malpighiales</taxon>
        <taxon>Salicaceae</taxon>
        <taxon>Flacourtieae</taxon>
        <taxon>Dovyalis</taxon>
    </lineage>
</organism>
<dbReference type="EMBL" id="CAWUPB010001195">
    <property type="protein sequence ID" value="CAK7354600.1"/>
    <property type="molecule type" value="Genomic_DNA"/>
</dbReference>
<gene>
    <name evidence="1" type="ORF">DCAF_LOCUS25245</name>
</gene>
<evidence type="ECO:0000313" key="1">
    <source>
        <dbReference type="EMBL" id="CAK7354600.1"/>
    </source>
</evidence>
<proteinExistence type="predicted"/>
<evidence type="ECO:0000313" key="2">
    <source>
        <dbReference type="Proteomes" id="UP001314170"/>
    </source>
</evidence>
<dbReference type="AlphaFoldDB" id="A0AAV1SPD9"/>
<comment type="caution">
    <text evidence="1">The sequence shown here is derived from an EMBL/GenBank/DDBJ whole genome shotgun (WGS) entry which is preliminary data.</text>
</comment>
<name>A0AAV1SPD9_9ROSI</name>
<protein>
    <submittedName>
        <fullName evidence="1">Uncharacterized protein</fullName>
    </submittedName>
</protein>
<keyword evidence="2" id="KW-1185">Reference proteome</keyword>
<dbReference type="Proteomes" id="UP001314170">
    <property type="component" value="Unassembled WGS sequence"/>
</dbReference>
<reference evidence="1 2" key="1">
    <citation type="submission" date="2024-01" db="EMBL/GenBank/DDBJ databases">
        <authorList>
            <person name="Waweru B."/>
        </authorList>
    </citation>
    <scope>NUCLEOTIDE SEQUENCE [LARGE SCALE GENOMIC DNA]</scope>
</reference>
<accession>A0AAV1SPD9</accession>
<sequence>MPFSCDTLEIKKTLELSRRATRAQVRGHEKYRHASLKNLYRGAGEDEYTAQLYVEKAMHCTSNSGPQPSKTVND</sequence>